<organism evidence="6">
    <name type="scientific">Chromera velia CCMP2878</name>
    <dbReference type="NCBI Taxonomy" id="1169474"/>
    <lineage>
        <taxon>Eukaryota</taxon>
        <taxon>Sar</taxon>
        <taxon>Alveolata</taxon>
        <taxon>Colpodellida</taxon>
        <taxon>Chromeraceae</taxon>
        <taxon>Chromera</taxon>
    </lineage>
</organism>
<keyword evidence="2" id="KW-0223">Dioxygenase</keyword>
<evidence type="ECO:0000256" key="2">
    <source>
        <dbReference type="ARBA" id="ARBA00022964"/>
    </source>
</evidence>
<dbReference type="VEuPathDB" id="CryptoDB:Cvel_1764"/>
<dbReference type="GO" id="GO:0031418">
    <property type="term" value="F:L-ascorbic acid binding"/>
    <property type="evidence" value="ECO:0007669"/>
    <property type="project" value="InterPro"/>
</dbReference>
<dbReference type="InterPro" id="IPR006620">
    <property type="entry name" value="Pro_4_hyd_alph"/>
</dbReference>
<dbReference type="AlphaFoldDB" id="A0A0G4I3J3"/>
<name>A0A0G4I3J3_9ALVE</name>
<dbReference type="GO" id="GO:0016705">
    <property type="term" value="F:oxidoreductase activity, acting on paired donors, with incorporation or reduction of molecular oxygen"/>
    <property type="evidence" value="ECO:0007669"/>
    <property type="project" value="InterPro"/>
</dbReference>
<dbReference type="GO" id="GO:0005506">
    <property type="term" value="F:iron ion binding"/>
    <property type="evidence" value="ECO:0007669"/>
    <property type="project" value="InterPro"/>
</dbReference>
<dbReference type="InterPro" id="IPR044862">
    <property type="entry name" value="Pro_4_hyd_alph_FE2OG_OXY"/>
</dbReference>
<feature type="region of interest" description="Disordered" evidence="4">
    <location>
        <begin position="238"/>
        <end position="369"/>
    </location>
</feature>
<reference evidence="6" key="1">
    <citation type="submission" date="2014-11" db="EMBL/GenBank/DDBJ databases">
        <authorList>
            <person name="Otto D Thomas"/>
            <person name="Naeem Raeece"/>
        </authorList>
    </citation>
    <scope>NUCLEOTIDE SEQUENCE</scope>
</reference>
<feature type="compositionally biased region" description="Basic and acidic residues" evidence="4">
    <location>
        <begin position="360"/>
        <end position="369"/>
    </location>
</feature>
<evidence type="ECO:0000256" key="4">
    <source>
        <dbReference type="SAM" id="MobiDB-lite"/>
    </source>
</evidence>
<feature type="domain" description="Prolyl 4-hydroxylase alpha subunit" evidence="5">
    <location>
        <begin position="51"/>
        <end position="226"/>
    </location>
</feature>
<comment type="cofactor">
    <cofactor evidence="1">
        <name>L-ascorbate</name>
        <dbReference type="ChEBI" id="CHEBI:38290"/>
    </cofactor>
</comment>
<evidence type="ECO:0000256" key="1">
    <source>
        <dbReference type="ARBA" id="ARBA00001961"/>
    </source>
</evidence>
<gene>
    <name evidence="6" type="ORF">Cvel_1764</name>
</gene>
<sequence>MKREGSGAHKVKKKKPVLDARQSFFSWANNFRKVMELVGRFDLDSLLDASDGVVHLRNFLPEKVARGAREVLEGIPESEWNPTEASRDWKKNDIAHAFSSTKTAEGVPELTRIFSLFYPDSLNSFSAARYGSGHFIEPHDDRAYTDVMLEDGSVVSCSRTVALVYYLTADEWNEEHGGVFVDYEGGMRVVPEFNSLVAFRVPRYHEVTRVSPSCGRSRYSVFGWFLQEGRLYELKTQEEEGQQGGFGKPSEGAVTKKTKKKKKGNVGEEGKGEEETKKEDDEVAQPKKKKKKSEDIETTLPSFPTKVPQGGQDGEREREPPPSIPHKKKTKSLSIKQKVKKEGKGERAQKKQKSSALKKQNKEGRGMRTLAEIRKALQGSKKKKKKSKKVV</sequence>
<evidence type="ECO:0000313" key="6">
    <source>
        <dbReference type="EMBL" id="CEM51544.1"/>
    </source>
</evidence>
<keyword evidence="3" id="KW-0560">Oxidoreductase</keyword>
<proteinExistence type="predicted"/>
<evidence type="ECO:0000259" key="5">
    <source>
        <dbReference type="SMART" id="SM00702"/>
    </source>
</evidence>
<feature type="compositionally biased region" description="Basic residues" evidence="4">
    <location>
        <begin position="325"/>
        <end position="339"/>
    </location>
</feature>
<feature type="compositionally biased region" description="Basic and acidic residues" evidence="4">
    <location>
        <begin position="265"/>
        <end position="280"/>
    </location>
</feature>
<dbReference type="EMBL" id="CDMZ01004971">
    <property type="protein sequence ID" value="CEM51544.1"/>
    <property type="molecule type" value="Genomic_DNA"/>
</dbReference>
<feature type="compositionally biased region" description="Basic and acidic residues" evidence="4">
    <location>
        <begin position="340"/>
        <end position="349"/>
    </location>
</feature>
<dbReference type="InterPro" id="IPR051842">
    <property type="entry name" value="uS12_prolyl_hydroxylase"/>
</dbReference>
<dbReference type="SMART" id="SM00702">
    <property type="entry name" value="P4Hc"/>
    <property type="match status" value="1"/>
</dbReference>
<dbReference type="Gene3D" id="2.60.120.620">
    <property type="entry name" value="q2cbj1_9rhob like domain"/>
    <property type="match status" value="1"/>
</dbReference>
<dbReference type="PANTHER" id="PTHR12117">
    <property type="entry name" value="HISTONE ACETYLTRANSFERASE COMPLEX"/>
    <property type="match status" value="1"/>
</dbReference>
<protein>
    <recommendedName>
        <fullName evidence="5">Prolyl 4-hydroxylase alpha subunit domain-containing protein</fullName>
    </recommendedName>
</protein>
<evidence type="ECO:0000256" key="3">
    <source>
        <dbReference type="ARBA" id="ARBA00023002"/>
    </source>
</evidence>
<dbReference type="GO" id="GO:0051213">
    <property type="term" value="F:dioxygenase activity"/>
    <property type="evidence" value="ECO:0007669"/>
    <property type="project" value="UniProtKB-KW"/>
</dbReference>
<dbReference type="PANTHER" id="PTHR12117:SF0">
    <property type="entry name" value="PROLYL 3-HYDROXYLASE OGFOD1"/>
    <property type="match status" value="1"/>
</dbReference>
<dbReference type="Pfam" id="PF13640">
    <property type="entry name" value="2OG-FeII_Oxy_3"/>
    <property type="match status" value="1"/>
</dbReference>
<accession>A0A0G4I3J3</accession>